<sequence>MLLITHSSTLKLPLVTSAAVGGTSRSGRTPFGPNSACGVRREKESDHGLWSPCPPPRPLIRVGSMISHYYPLTTLLPWSMGPQSHHHCPGLDCPLLLEGEGGVALQRYQARSPESSPRHWYFVRASKSMDPLSTALLTRINY</sequence>
<proteinExistence type="predicted"/>
<reference evidence="2 3" key="1">
    <citation type="submission" date="2024-04" db="EMBL/GenBank/DDBJ databases">
        <authorList>
            <person name="Waldvogel A.-M."/>
            <person name="Schoenle A."/>
        </authorList>
    </citation>
    <scope>NUCLEOTIDE SEQUENCE [LARGE SCALE GENOMIC DNA]</scope>
</reference>
<feature type="region of interest" description="Disordered" evidence="1">
    <location>
        <begin position="19"/>
        <end position="38"/>
    </location>
</feature>
<evidence type="ECO:0000313" key="2">
    <source>
        <dbReference type="EMBL" id="CAL1593923.1"/>
    </source>
</evidence>
<dbReference type="AlphaFoldDB" id="A0AAV2KV38"/>
<accession>A0AAV2KV38</accession>
<name>A0AAV2KV38_KNICA</name>
<keyword evidence="3" id="KW-1185">Reference proteome</keyword>
<protein>
    <submittedName>
        <fullName evidence="2">Uncharacterized protein</fullName>
    </submittedName>
</protein>
<evidence type="ECO:0000256" key="1">
    <source>
        <dbReference type="SAM" id="MobiDB-lite"/>
    </source>
</evidence>
<gene>
    <name evidence="2" type="ORF">KC01_LOCUS22928</name>
</gene>
<dbReference type="Proteomes" id="UP001497482">
    <property type="component" value="Chromosome 2"/>
</dbReference>
<organism evidence="2 3">
    <name type="scientific">Knipowitschia caucasica</name>
    <name type="common">Caucasian dwarf goby</name>
    <name type="synonym">Pomatoschistus caucasicus</name>
    <dbReference type="NCBI Taxonomy" id="637954"/>
    <lineage>
        <taxon>Eukaryota</taxon>
        <taxon>Metazoa</taxon>
        <taxon>Chordata</taxon>
        <taxon>Craniata</taxon>
        <taxon>Vertebrata</taxon>
        <taxon>Euteleostomi</taxon>
        <taxon>Actinopterygii</taxon>
        <taxon>Neopterygii</taxon>
        <taxon>Teleostei</taxon>
        <taxon>Neoteleostei</taxon>
        <taxon>Acanthomorphata</taxon>
        <taxon>Gobiaria</taxon>
        <taxon>Gobiiformes</taxon>
        <taxon>Gobioidei</taxon>
        <taxon>Gobiidae</taxon>
        <taxon>Gobiinae</taxon>
        <taxon>Knipowitschia</taxon>
    </lineage>
</organism>
<dbReference type="EMBL" id="OZ035824">
    <property type="protein sequence ID" value="CAL1593923.1"/>
    <property type="molecule type" value="Genomic_DNA"/>
</dbReference>
<evidence type="ECO:0000313" key="3">
    <source>
        <dbReference type="Proteomes" id="UP001497482"/>
    </source>
</evidence>